<dbReference type="Gene3D" id="3.40.50.410">
    <property type="entry name" value="von Willebrand factor, type A domain"/>
    <property type="match status" value="1"/>
</dbReference>
<name>A0A840SSA1_9RHOB</name>
<dbReference type="InterPro" id="IPR002035">
    <property type="entry name" value="VWF_A"/>
</dbReference>
<evidence type="ECO:0000259" key="5">
    <source>
        <dbReference type="PROSITE" id="PS50234"/>
    </source>
</evidence>
<proteinExistence type="predicted"/>
<reference evidence="6 7" key="1">
    <citation type="submission" date="2020-08" db="EMBL/GenBank/DDBJ databases">
        <title>Genomic Encyclopedia of Type Strains, Phase IV (KMG-IV): sequencing the most valuable type-strain genomes for metagenomic binning, comparative biology and taxonomic classification.</title>
        <authorList>
            <person name="Goeker M."/>
        </authorList>
    </citation>
    <scope>NUCLEOTIDE SEQUENCE [LARGE SCALE GENOMIC DNA]</scope>
    <source>
        <strain evidence="6 7">DSM 101730</strain>
    </source>
</reference>
<gene>
    <name evidence="6" type="ORF">HNP73_003594</name>
</gene>
<keyword evidence="7" id="KW-1185">Reference proteome</keyword>
<dbReference type="RefSeq" id="WP_184152940.1">
    <property type="nucleotide sequence ID" value="NZ_JACHFM010000004.1"/>
</dbReference>
<dbReference type="InterPro" id="IPR050768">
    <property type="entry name" value="UPF0353/GerABKA_families"/>
</dbReference>
<sequence>MWSLATPAALVLLPLPLIVRRLLPPVRHAKAALLVPPTIARQLGDAGRHGLAARLPVLLPAILWTCLVLALAGPQRLTDTGALPVSGRDIVLVLDLSGSMENEDFEIDGHTVSRLDAVKQVGAAFARGREGDRMGLVIFAEGPYFATPMTYDSEAVADAIEAATIGISGRSTAISDGLGLAMKRLAAGDAASRVVVLLSDGVDTSGRVAPVGASRLASELGIRVHTIALGVTAVGEAGATRDSVDAGTLEKMATTTGGGAFRVRTTADLAAVGADIDRMEANAHQAASVAVQQPFWPWPAGLAFAAGLLLLAGGGRRP</sequence>
<evidence type="ECO:0000313" key="7">
    <source>
        <dbReference type="Proteomes" id="UP000549457"/>
    </source>
</evidence>
<dbReference type="InterPro" id="IPR036465">
    <property type="entry name" value="vWFA_dom_sf"/>
</dbReference>
<dbReference type="PROSITE" id="PS50234">
    <property type="entry name" value="VWFA"/>
    <property type="match status" value="1"/>
</dbReference>
<dbReference type="SUPFAM" id="SSF53300">
    <property type="entry name" value="vWA-like"/>
    <property type="match status" value="1"/>
</dbReference>
<accession>A0A840SSA1</accession>
<evidence type="ECO:0000256" key="4">
    <source>
        <dbReference type="ARBA" id="ARBA00023136"/>
    </source>
</evidence>
<evidence type="ECO:0000256" key="3">
    <source>
        <dbReference type="ARBA" id="ARBA00022989"/>
    </source>
</evidence>
<dbReference type="AlphaFoldDB" id="A0A840SSA1"/>
<evidence type="ECO:0000256" key="1">
    <source>
        <dbReference type="ARBA" id="ARBA00022475"/>
    </source>
</evidence>
<dbReference type="EMBL" id="JACHFM010000004">
    <property type="protein sequence ID" value="MBB5223640.1"/>
    <property type="molecule type" value="Genomic_DNA"/>
</dbReference>
<keyword evidence="3" id="KW-1133">Transmembrane helix</keyword>
<dbReference type="Proteomes" id="UP000549457">
    <property type="component" value="Unassembled WGS sequence"/>
</dbReference>
<organism evidence="6 7">
    <name type="scientific">Amaricoccus macauensis</name>
    <dbReference type="NCBI Taxonomy" id="57001"/>
    <lineage>
        <taxon>Bacteria</taxon>
        <taxon>Pseudomonadati</taxon>
        <taxon>Pseudomonadota</taxon>
        <taxon>Alphaproteobacteria</taxon>
        <taxon>Rhodobacterales</taxon>
        <taxon>Paracoccaceae</taxon>
        <taxon>Amaricoccus</taxon>
    </lineage>
</organism>
<keyword evidence="1" id="KW-1003">Cell membrane</keyword>
<dbReference type="Pfam" id="PF00092">
    <property type="entry name" value="VWA"/>
    <property type="match status" value="1"/>
</dbReference>
<dbReference type="PANTHER" id="PTHR22550:SF5">
    <property type="entry name" value="LEUCINE ZIPPER PROTEIN 4"/>
    <property type="match status" value="1"/>
</dbReference>
<feature type="domain" description="VWFA" evidence="5">
    <location>
        <begin position="89"/>
        <end position="279"/>
    </location>
</feature>
<protein>
    <submittedName>
        <fullName evidence="6">Ca-activated chloride channel family protein</fullName>
    </submittedName>
</protein>
<dbReference type="SMART" id="SM00327">
    <property type="entry name" value="VWA"/>
    <property type="match status" value="1"/>
</dbReference>
<keyword evidence="2" id="KW-0812">Transmembrane</keyword>
<keyword evidence="4" id="KW-0472">Membrane</keyword>
<evidence type="ECO:0000313" key="6">
    <source>
        <dbReference type="EMBL" id="MBB5223640.1"/>
    </source>
</evidence>
<dbReference type="PANTHER" id="PTHR22550">
    <property type="entry name" value="SPORE GERMINATION PROTEIN"/>
    <property type="match status" value="1"/>
</dbReference>
<comment type="caution">
    <text evidence="6">The sequence shown here is derived from an EMBL/GenBank/DDBJ whole genome shotgun (WGS) entry which is preliminary data.</text>
</comment>
<evidence type="ECO:0000256" key="2">
    <source>
        <dbReference type="ARBA" id="ARBA00022692"/>
    </source>
</evidence>